<comment type="similarity">
    <text evidence="3">Belongs to the EROs family.</text>
</comment>
<evidence type="ECO:0000256" key="10">
    <source>
        <dbReference type="ARBA" id="ARBA00022982"/>
    </source>
</evidence>
<feature type="binding site" evidence="17">
    <location>
        <position position="265"/>
    </location>
    <ligand>
        <name>FAD</name>
        <dbReference type="ChEBI" id="CHEBI:57692"/>
    </ligand>
</feature>
<evidence type="ECO:0000313" key="20">
    <source>
        <dbReference type="WBParaSite" id="maker-uti_cns_0001228-snap-gene-0.6-mRNA-1"/>
    </source>
</evidence>
<evidence type="ECO:0000256" key="4">
    <source>
        <dbReference type="ARBA" id="ARBA00011802"/>
    </source>
</evidence>
<dbReference type="PIRSF" id="PIRSF017205">
    <property type="entry name" value="ERO1"/>
    <property type="match status" value="1"/>
</dbReference>
<dbReference type="SUPFAM" id="SSF110019">
    <property type="entry name" value="ERO1-like"/>
    <property type="match status" value="1"/>
</dbReference>
<feature type="disulfide bond" description="Redox-active" evidence="18">
    <location>
        <begin position="110"/>
        <end position="115"/>
    </location>
</feature>
<keyword evidence="5" id="KW-0813">Transport</keyword>
<feature type="binding site" evidence="17">
    <location>
        <position position="304"/>
    </location>
    <ligand>
        <name>FAD</name>
        <dbReference type="ChEBI" id="CHEBI:57692"/>
    </ligand>
</feature>
<keyword evidence="8" id="KW-0256">Endoplasmic reticulum</keyword>
<feature type="disulfide bond" description="Redox-active" evidence="18">
    <location>
        <begin position="406"/>
        <end position="409"/>
    </location>
</feature>
<feature type="binding site" evidence="17">
    <location>
        <position position="223"/>
    </location>
    <ligand>
        <name>FAD</name>
        <dbReference type="ChEBI" id="CHEBI:57692"/>
    </ligand>
</feature>
<dbReference type="STRING" id="282301.A0A1I8G978"/>
<protein>
    <submittedName>
        <fullName evidence="20">Endoplasmic oxidoreductin</fullName>
    </submittedName>
</protein>
<feature type="binding site" evidence="17">
    <location>
        <position position="212"/>
    </location>
    <ligand>
        <name>FAD</name>
        <dbReference type="ChEBI" id="CHEBI:57692"/>
    </ligand>
</feature>
<reference evidence="20" key="1">
    <citation type="submission" date="2016-11" db="UniProtKB">
        <authorList>
            <consortium name="WormBaseParasite"/>
        </authorList>
    </citation>
    <scope>IDENTIFICATION</scope>
</reference>
<keyword evidence="13 18" id="KW-1015">Disulfide bond</keyword>
<evidence type="ECO:0000256" key="17">
    <source>
        <dbReference type="PIRSR" id="PIRSR017205-2"/>
    </source>
</evidence>
<keyword evidence="12" id="KW-0472">Membrane</keyword>
<evidence type="ECO:0000256" key="11">
    <source>
        <dbReference type="ARBA" id="ARBA00023002"/>
    </source>
</evidence>
<evidence type="ECO:0000256" key="18">
    <source>
        <dbReference type="PIRSR" id="PIRSR017205-3"/>
    </source>
</evidence>
<evidence type="ECO:0000256" key="5">
    <source>
        <dbReference type="ARBA" id="ARBA00022448"/>
    </source>
</evidence>
<accession>A0A1I8G978</accession>
<evidence type="ECO:0000313" key="19">
    <source>
        <dbReference type="Proteomes" id="UP000095280"/>
    </source>
</evidence>
<evidence type="ECO:0000256" key="14">
    <source>
        <dbReference type="ARBA" id="ARBA00023180"/>
    </source>
</evidence>
<dbReference type="OrthoDB" id="269384at2759"/>
<keyword evidence="7" id="KW-0732">Signal</keyword>
<feature type="active site" description="Nucleophile" evidence="16">
    <location>
        <position position="406"/>
    </location>
</feature>
<evidence type="ECO:0000256" key="16">
    <source>
        <dbReference type="PIRSR" id="PIRSR017205-1"/>
    </source>
</evidence>
<dbReference type="GO" id="GO:0015035">
    <property type="term" value="F:protein-disulfide reductase activity"/>
    <property type="evidence" value="ECO:0007669"/>
    <property type="project" value="InterPro"/>
</dbReference>
<name>A0A1I8G978_9PLAT</name>
<feature type="binding site" evidence="17">
    <location>
        <position position="268"/>
    </location>
    <ligand>
        <name>FAD</name>
        <dbReference type="ChEBI" id="CHEBI:57692"/>
    </ligand>
</feature>
<comment type="subunit">
    <text evidence="4">May function both as a monomer and a homodimer.</text>
</comment>
<keyword evidence="15" id="KW-0676">Redox-active center</keyword>
<dbReference type="Pfam" id="PF04137">
    <property type="entry name" value="ERO1"/>
    <property type="match status" value="1"/>
</dbReference>
<keyword evidence="10" id="KW-0249">Electron transport</keyword>
<organism evidence="19 20">
    <name type="scientific">Macrostomum lignano</name>
    <dbReference type="NCBI Taxonomy" id="282301"/>
    <lineage>
        <taxon>Eukaryota</taxon>
        <taxon>Metazoa</taxon>
        <taxon>Spiralia</taxon>
        <taxon>Lophotrochozoa</taxon>
        <taxon>Platyhelminthes</taxon>
        <taxon>Rhabditophora</taxon>
        <taxon>Macrostomorpha</taxon>
        <taxon>Macrostomida</taxon>
        <taxon>Macrostomidae</taxon>
        <taxon>Macrostomum</taxon>
    </lineage>
</organism>
<dbReference type="GO" id="GO:0005789">
    <property type="term" value="C:endoplasmic reticulum membrane"/>
    <property type="evidence" value="ECO:0007669"/>
    <property type="project" value="UniProtKB-SubCell"/>
</dbReference>
<evidence type="ECO:0000256" key="3">
    <source>
        <dbReference type="ARBA" id="ARBA00008277"/>
    </source>
</evidence>
<sequence>MLLMTILTEGFVCIKSRMLMKFSVLIIVSAISLLTLCRDCECIDVNNPLECFKLLNGPVDDCACELKSVAEFNNRILYPRLQALLKRNYFRYVRVNLKAQCPFWEANWLCAMRHCHVDGCQNDEVPPGMRDVKSMSDDAANCPSSQSAGDQVPAGSDSNLGELDETLSPTSQAAFVKWSDHDDSLLQFCEWDDDIGNSSQYVDLLRNPERYTGYRGEAAHKIWRSIYEENCFNDPASALLPGGAQMRTVAQSQCLEIRVYHRLISGLHTSINTHLSHKYLLLGPQDRLMGTQNWGPNVTEFLVRFHPEFEPQGPVRLKNLHFTFLAELRALAKAAPVLRRAKFFTGSESDDAEVAQLVSDILDQVEQFPDHFDESQLFRERDKIRLKSEIREKFFNITRIMDCVGCDKCRLWGKVQTAGLGTALKVLFSPNLPQYLRRHEIVTLFNALGRLSESIYSLEEFKGLLSSNGWAASGRGFRVDL</sequence>
<dbReference type="InterPro" id="IPR037192">
    <property type="entry name" value="ERO1-like_sf"/>
</dbReference>
<comment type="cofactor">
    <cofactor evidence="1 17">
        <name>FAD</name>
        <dbReference type="ChEBI" id="CHEBI:57692"/>
    </cofactor>
</comment>
<evidence type="ECO:0000256" key="7">
    <source>
        <dbReference type="ARBA" id="ARBA00022729"/>
    </source>
</evidence>
<proteinExistence type="inferred from homology"/>
<dbReference type="Proteomes" id="UP000095280">
    <property type="component" value="Unplaced"/>
</dbReference>
<evidence type="ECO:0000256" key="15">
    <source>
        <dbReference type="ARBA" id="ARBA00023284"/>
    </source>
</evidence>
<dbReference type="WBParaSite" id="maker-uti_cns_0001228-snap-gene-0.6-mRNA-1">
    <property type="protein sequence ID" value="maker-uti_cns_0001228-snap-gene-0.6-mRNA-1"/>
    <property type="gene ID" value="maker-uti_cns_0001228-snap-gene-0.6"/>
</dbReference>
<dbReference type="PANTHER" id="PTHR12613">
    <property type="entry name" value="ERO1-RELATED"/>
    <property type="match status" value="1"/>
</dbReference>
<evidence type="ECO:0000256" key="6">
    <source>
        <dbReference type="ARBA" id="ARBA00022630"/>
    </source>
</evidence>
<keyword evidence="6" id="KW-0285">Flavoprotein</keyword>
<evidence type="ECO:0000256" key="2">
    <source>
        <dbReference type="ARBA" id="ARBA00004367"/>
    </source>
</evidence>
<keyword evidence="14" id="KW-0325">Glycoprotein</keyword>
<dbReference type="GO" id="GO:0071949">
    <property type="term" value="F:FAD binding"/>
    <property type="evidence" value="ECO:0007669"/>
    <property type="project" value="InterPro"/>
</dbReference>
<dbReference type="AlphaFoldDB" id="A0A1I8G978"/>
<dbReference type="PANTHER" id="PTHR12613:SF0">
    <property type="entry name" value="ERO1-LIKE PROTEIN"/>
    <property type="match status" value="1"/>
</dbReference>
<dbReference type="GO" id="GO:0034975">
    <property type="term" value="P:protein folding in endoplasmic reticulum"/>
    <property type="evidence" value="ECO:0007669"/>
    <property type="project" value="InterPro"/>
</dbReference>
<evidence type="ECO:0000256" key="12">
    <source>
        <dbReference type="ARBA" id="ARBA00023136"/>
    </source>
</evidence>
<evidence type="ECO:0000256" key="8">
    <source>
        <dbReference type="ARBA" id="ARBA00022824"/>
    </source>
</evidence>
<keyword evidence="9 17" id="KW-0274">FAD</keyword>
<keyword evidence="19" id="KW-1185">Reference proteome</keyword>
<dbReference type="GO" id="GO:0016972">
    <property type="term" value="F:thiol oxidase activity"/>
    <property type="evidence" value="ECO:0007669"/>
    <property type="project" value="InterPro"/>
</dbReference>
<evidence type="ECO:0000256" key="9">
    <source>
        <dbReference type="ARBA" id="ARBA00022827"/>
    </source>
</evidence>
<keyword evidence="11" id="KW-0560">Oxidoreductase</keyword>
<comment type="subcellular location">
    <subcellularLocation>
        <location evidence="2">Endoplasmic reticulum membrane</location>
        <topology evidence="2">Peripheral membrane protein</topology>
        <orientation evidence="2">Lumenal side</orientation>
    </subcellularLocation>
</comment>
<feature type="binding site" evidence="17">
    <location>
        <position position="210"/>
    </location>
    <ligand>
        <name>FAD</name>
        <dbReference type="ChEBI" id="CHEBI:57692"/>
    </ligand>
</feature>
<evidence type="ECO:0000256" key="1">
    <source>
        <dbReference type="ARBA" id="ARBA00001974"/>
    </source>
</evidence>
<dbReference type="InterPro" id="IPR007266">
    <property type="entry name" value="Ero1"/>
</dbReference>
<feature type="active site" evidence="16">
    <location>
        <position position="409"/>
    </location>
</feature>
<evidence type="ECO:0000256" key="13">
    <source>
        <dbReference type="ARBA" id="ARBA00023157"/>
    </source>
</evidence>